<dbReference type="EMBL" id="QOUI01000007">
    <property type="protein sequence ID" value="RCK69199.1"/>
    <property type="molecule type" value="Genomic_DNA"/>
</dbReference>
<evidence type="ECO:0000256" key="2">
    <source>
        <dbReference type="PIRSR" id="PIRSR613078-2"/>
    </source>
</evidence>
<protein>
    <submittedName>
        <fullName evidence="3">Histidine phosphatase family protein</fullName>
    </submittedName>
</protein>
<dbReference type="Gene3D" id="3.40.50.1240">
    <property type="entry name" value="Phosphoglycerate mutase-like"/>
    <property type="match status" value="1"/>
</dbReference>
<dbReference type="GO" id="GO:0016787">
    <property type="term" value="F:hydrolase activity"/>
    <property type="evidence" value="ECO:0007669"/>
    <property type="project" value="UniProtKB-KW"/>
</dbReference>
<dbReference type="CDD" id="cd07067">
    <property type="entry name" value="HP_PGM_like"/>
    <property type="match status" value="1"/>
</dbReference>
<organism evidence="3 4">
    <name type="scientific">Desertihabitans brevis</name>
    <dbReference type="NCBI Taxonomy" id="2268447"/>
    <lineage>
        <taxon>Bacteria</taxon>
        <taxon>Bacillati</taxon>
        <taxon>Actinomycetota</taxon>
        <taxon>Actinomycetes</taxon>
        <taxon>Propionibacteriales</taxon>
        <taxon>Propionibacteriaceae</taxon>
        <taxon>Desertihabitans</taxon>
    </lineage>
</organism>
<dbReference type="SMART" id="SM00855">
    <property type="entry name" value="PGAM"/>
    <property type="match status" value="1"/>
</dbReference>
<accession>A0A367YUJ2</accession>
<evidence type="ECO:0000313" key="3">
    <source>
        <dbReference type="EMBL" id="RCK69199.1"/>
    </source>
</evidence>
<sequence length="182" mass="19757">MPCRRSGVCTASRREVPAGSVATVKTLCLLRHATTEDALPGRPDADRRLTEQGWQEARALGEHLRTSGVRPDEVWCSSATRARQTCSALDLDVEPQLGPALYRTHADGLLEMLAGCDPATGSLLVVGHNPAMQDAAWELVTPGTAEQELLSRRFPPATFVTLTFDSPWSGLTRAVRTEVRLP</sequence>
<gene>
    <name evidence="3" type="ORF">DT076_12775</name>
</gene>
<dbReference type="AlphaFoldDB" id="A0A367YUJ2"/>
<name>A0A367YUJ2_9ACTN</name>
<keyword evidence="4" id="KW-1185">Reference proteome</keyword>
<dbReference type="SUPFAM" id="SSF53254">
    <property type="entry name" value="Phosphoglycerate mutase-like"/>
    <property type="match status" value="1"/>
</dbReference>
<evidence type="ECO:0000256" key="1">
    <source>
        <dbReference type="ARBA" id="ARBA00022801"/>
    </source>
</evidence>
<comment type="caution">
    <text evidence="3">The sequence shown here is derived from an EMBL/GenBank/DDBJ whole genome shotgun (WGS) entry which is preliminary data.</text>
</comment>
<keyword evidence="1" id="KW-0378">Hydrolase</keyword>
<proteinExistence type="predicted"/>
<dbReference type="InterPro" id="IPR013078">
    <property type="entry name" value="His_Pase_superF_clade-1"/>
</dbReference>
<dbReference type="PANTHER" id="PTHR20935">
    <property type="entry name" value="PHOSPHOGLYCERATE MUTASE-RELATED"/>
    <property type="match status" value="1"/>
</dbReference>
<dbReference type="Proteomes" id="UP000252770">
    <property type="component" value="Unassembled WGS sequence"/>
</dbReference>
<dbReference type="InterPro" id="IPR051021">
    <property type="entry name" value="Mito_Ser/Thr_phosphatase"/>
</dbReference>
<dbReference type="Pfam" id="PF00300">
    <property type="entry name" value="His_Phos_1"/>
    <property type="match status" value="1"/>
</dbReference>
<evidence type="ECO:0000313" key="4">
    <source>
        <dbReference type="Proteomes" id="UP000252770"/>
    </source>
</evidence>
<dbReference type="InterPro" id="IPR029033">
    <property type="entry name" value="His_PPase_superfam"/>
</dbReference>
<reference evidence="3 4" key="1">
    <citation type="submission" date="2018-07" db="EMBL/GenBank/DDBJ databases">
        <title>Desertimonas flava gen. nov. sp. nov.</title>
        <authorList>
            <person name="Liu S."/>
        </authorList>
    </citation>
    <scope>NUCLEOTIDE SEQUENCE [LARGE SCALE GENOMIC DNA]</scope>
    <source>
        <strain evidence="3 4">16Sb5-5</strain>
    </source>
</reference>
<feature type="binding site" evidence="2">
    <location>
        <position position="81"/>
    </location>
    <ligand>
        <name>substrate</name>
    </ligand>
</feature>
<dbReference type="PANTHER" id="PTHR20935:SF1">
    <property type="entry name" value="SLL1549 PROTEIN"/>
    <property type="match status" value="1"/>
</dbReference>